<name>X1SGZ7_9ZZZZ</name>
<evidence type="ECO:0000313" key="1">
    <source>
        <dbReference type="EMBL" id="GAI78421.1"/>
    </source>
</evidence>
<comment type="caution">
    <text evidence="1">The sequence shown here is derived from an EMBL/GenBank/DDBJ whole genome shotgun (WGS) entry which is preliminary data.</text>
</comment>
<protein>
    <submittedName>
        <fullName evidence="1">Uncharacterized protein</fullName>
    </submittedName>
</protein>
<sequence length="123" mass="13263">KQLAEEKIALENKLNNILRPYGTKAAAQQPVTQQNDLARLATATTTKIGLKGLVSGVDNKNSMAKISIGSTDGVKKAMRFHVSRGNEYICDIVIIDVAAEAAVGTLELMQQQPRPGDNVSTNW</sequence>
<accession>X1SGZ7</accession>
<organism evidence="1">
    <name type="scientific">marine sediment metagenome</name>
    <dbReference type="NCBI Taxonomy" id="412755"/>
    <lineage>
        <taxon>unclassified sequences</taxon>
        <taxon>metagenomes</taxon>
        <taxon>ecological metagenomes</taxon>
    </lineage>
</organism>
<feature type="non-terminal residue" evidence="1">
    <location>
        <position position="1"/>
    </location>
</feature>
<dbReference type="AlphaFoldDB" id="X1SGZ7"/>
<gene>
    <name evidence="1" type="ORF">S12H4_24480</name>
</gene>
<reference evidence="1" key="1">
    <citation type="journal article" date="2014" name="Front. Microbiol.">
        <title>High frequency of phylogenetically diverse reductive dehalogenase-homologous genes in deep subseafloor sedimentary metagenomes.</title>
        <authorList>
            <person name="Kawai M."/>
            <person name="Futagami T."/>
            <person name="Toyoda A."/>
            <person name="Takaki Y."/>
            <person name="Nishi S."/>
            <person name="Hori S."/>
            <person name="Arai W."/>
            <person name="Tsubouchi T."/>
            <person name="Morono Y."/>
            <person name="Uchiyama I."/>
            <person name="Ito T."/>
            <person name="Fujiyama A."/>
            <person name="Inagaki F."/>
            <person name="Takami H."/>
        </authorList>
    </citation>
    <scope>NUCLEOTIDE SEQUENCE</scope>
    <source>
        <strain evidence="1">Expedition CK06-06</strain>
    </source>
</reference>
<dbReference type="EMBL" id="BARW01013302">
    <property type="protein sequence ID" value="GAI78421.1"/>
    <property type="molecule type" value="Genomic_DNA"/>
</dbReference>
<proteinExistence type="predicted"/>